<evidence type="ECO:0000313" key="3">
    <source>
        <dbReference type="Proteomes" id="UP000504638"/>
    </source>
</evidence>
<reference evidence="2 4" key="1">
    <citation type="submission" date="2020-01" db="EMBL/GenBank/DDBJ databases">
        <authorList>
            <consortium name="DOE Joint Genome Institute"/>
            <person name="Haridas S."/>
            <person name="Albert R."/>
            <person name="Binder M."/>
            <person name="Bloem J."/>
            <person name="Labutti K."/>
            <person name="Salamov A."/>
            <person name="Andreopoulos B."/>
            <person name="Baker S.E."/>
            <person name="Barry K."/>
            <person name="Bills G."/>
            <person name="Bluhm B.H."/>
            <person name="Cannon C."/>
            <person name="Castanera R."/>
            <person name="Culley D.E."/>
            <person name="Daum C."/>
            <person name="Ezra D."/>
            <person name="Gonzalez J.B."/>
            <person name="Henrissat B."/>
            <person name="Kuo A."/>
            <person name="Liang C."/>
            <person name="Lipzen A."/>
            <person name="Lutzoni F."/>
            <person name="Magnuson J."/>
            <person name="Mondo S."/>
            <person name="Nolan M."/>
            <person name="Ohm R."/>
            <person name="Pangilinan J."/>
            <person name="Park H.-J."/>
            <person name="Ramirez L."/>
            <person name="Alfaro M."/>
            <person name="Sun H."/>
            <person name="Tritt A."/>
            <person name="Yoshinaga Y."/>
            <person name="Zwiers L.-H."/>
            <person name="Turgeon B.G."/>
            <person name="Goodwin S.B."/>
            <person name="Spatafora J.W."/>
            <person name="Crous P.W."/>
            <person name="Grigoriev I.V."/>
        </authorList>
    </citation>
    <scope>NUCLEOTIDE SEQUENCE</scope>
    <source>
        <strain evidence="2 4">CBS 781.70</strain>
    </source>
</reference>
<evidence type="ECO:0000313" key="4">
    <source>
        <dbReference type="RefSeq" id="XP_033532111.1"/>
    </source>
</evidence>
<evidence type="ECO:0000313" key="2">
    <source>
        <dbReference type="EMBL" id="KAF1810480.1"/>
    </source>
</evidence>
<dbReference type="Pfam" id="PF15916">
    <property type="entry name" value="DUF4743"/>
    <property type="match status" value="1"/>
</dbReference>
<dbReference type="Pfam" id="PF00293">
    <property type="entry name" value="NUDIX"/>
    <property type="match status" value="1"/>
</dbReference>
<dbReference type="PANTHER" id="PTHR13622">
    <property type="entry name" value="THIAMIN PYROPHOSPHOKINASE"/>
    <property type="match status" value="1"/>
</dbReference>
<dbReference type="Proteomes" id="UP000504638">
    <property type="component" value="Unplaced"/>
</dbReference>
<dbReference type="Gene3D" id="3.90.79.10">
    <property type="entry name" value="Nucleoside Triphosphate Pyrophosphohydrolase"/>
    <property type="match status" value="1"/>
</dbReference>
<gene>
    <name evidence="2 4" type="ORF">P152DRAFT_483937</name>
</gene>
<feature type="domain" description="Nudix hydrolase" evidence="1">
    <location>
        <begin position="141"/>
        <end position="291"/>
    </location>
</feature>
<dbReference type="OrthoDB" id="10261522at2759"/>
<keyword evidence="2" id="KW-0808">Transferase</keyword>
<evidence type="ECO:0000259" key="1">
    <source>
        <dbReference type="PROSITE" id="PS51462"/>
    </source>
</evidence>
<dbReference type="GeneID" id="54422543"/>
<dbReference type="GO" id="GO:0016301">
    <property type="term" value="F:kinase activity"/>
    <property type="evidence" value="ECO:0007669"/>
    <property type="project" value="UniProtKB-KW"/>
</dbReference>
<keyword evidence="3" id="KW-1185">Reference proteome</keyword>
<reference evidence="4" key="2">
    <citation type="submission" date="2020-04" db="EMBL/GenBank/DDBJ databases">
        <authorList>
            <consortium name="NCBI Genome Project"/>
        </authorList>
    </citation>
    <scope>NUCLEOTIDE SEQUENCE</scope>
    <source>
        <strain evidence="4">CBS 781.70</strain>
    </source>
</reference>
<name>A0A6G1FXR6_9PEZI</name>
<dbReference type="InterPro" id="IPR000086">
    <property type="entry name" value="NUDIX_hydrolase_dom"/>
</dbReference>
<dbReference type="FunFam" id="3.90.79.10:FF:000019">
    <property type="entry name" value="Thiamin pyrophosphokinase, putative"/>
    <property type="match status" value="1"/>
</dbReference>
<dbReference type="AlphaFoldDB" id="A0A6G1FXR6"/>
<protein>
    <submittedName>
        <fullName evidence="2 4">Thiamine pyrophosphokinase-related protein-like protein</fullName>
    </submittedName>
</protein>
<dbReference type="CDD" id="cd03676">
    <property type="entry name" value="NUDIX_Tnr3_like"/>
    <property type="match status" value="1"/>
</dbReference>
<proteinExistence type="predicted"/>
<dbReference type="RefSeq" id="XP_033532111.1">
    <property type="nucleotide sequence ID" value="XM_033681973.1"/>
</dbReference>
<reference evidence="4" key="3">
    <citation type="submission" date="2025-04" db="UniProtKB">
        <authorList>
            <consortium name="RefSeq"/>
        </authorList>
    </citation>
    <scope>IDENTIFICATION</scope>
    <source>
        <strain evidence="4">CBS 781.70</strain>
    </source>
</reference>
<dbReference type="PANTHER" id="PTHR13622:SF8">
    <property type="entry name" value="THIAMIN PYROPHOSPHOKINASE 1"/>
    <property type="match status" value="1"/>
</dbReference>
<dbReference type="EMBL" id="ML975166">
    <property type="protein sequence ID" value="KAF1810480.1"/>
    <property type="molecule type" value="Genomic_DNA"/>
</dbReference>
<dbReference type="PROSITE" id="PS51462">
    <property type="entry name" value="NUDIX"/>
    <property type="match status" value="1"/>
</dbReference>
<dbReference type="GO" id="GO:0044715">
    <property type="term" value="F:8-oxo-dGDP phosphatase activity"/>
    <property type="evidence" value="ECO:0007669"/>
    <property type="project" value="UniProtKB-ARBA"/>
</dbReference>
<organism evidence="2">
    <name type="scientific">Eremomyces bilateralis CBS 781.70</name>
    <dbReference type="NCBI Taxonomy" id="1392243"/>
    <lineage>
        <taxon>Eukaryota</taxon>
        <taxon>Fungi</taxon>
        <taxon>Dikarya</taxon>
        <taxon>Ascomycota</taxon>
        <taxon>Pezizomycotina</taxon>
        <taxon>Dothideomycetes</taxon>
        <taxon>Dothideomycetes incertae sedis</taxon>
        <taxon>Eremomycetales</taxon>
        <taxon>Eremomycetaceae</taxon>
        <taxon>Eremomyces</taxon>
    </lineage>
</organism>
<dbReference type="InterPro" id="IPR031804">
    <property type="entry name" value="DUF4743"/>
</dbReference>
<keyword evidence="2" id="KW-0418">Kinase</keyword>
<dbReference type="InterPro" id="IPR015797">
    <property type="entry name" value="NUDIX_hydrolase-like_dom_sf"/>
</dbReference>
<sequence>MSESDVKEGKSNINLIEECDNFPYCQRDLDTYMQYVSTYYHFRVPSCPRTLGYVLPSVAEVFRNLPDWEVDDFSTPRTLTLIFGDDAVFRSAAVARTVQAMRETGHFQVLEGWRDELYPVYDSDGSILFSLERSASPLFGIITYGVHMTAFTKSNSSYGLKIWVPRRAKNKQTYPGMLDNSVAGGIASGENIFESLVRECAEEASLPESVVRESARPGGTVTYFYLRDARAGGETGLMQPECQYVYDLELPEDVTPKPGDEEVQEFYLWTVEEVQEALRKGEFKPNCALVILDFFVRHGIITSANEKHYIQLVSRLHRHLEFPTP</sequence>
<dbReference type="SUPFAM" id="SSF55811">
    <property type="entry name" value="Nudix"/>
    <property type="match status" value="1"/>
</dbReference>
<accession>A0A6G1FXR6</accession>